<evidence type="ECO:0000256" key="9">
    <source>
        <dbReference type="ARBA" id="ARBA00022824"/>
    </source>
</evidence>
<feature type="transmembrane region" description="Helical" evidence="13">
    <location>
        <begin position="109"/>
        <end position="130"/>
    </location>
</feature>
<keyword evidence="10 13" id="KW-1133">Transmembrane helix</keyword>
<dbReference type="EMBL" id="JAXUIC010000010">
    <property type="protein sequence ID" value="KAK4566030.1"/>
    <property type="molecule type" value="Genomic_DNA"/>
</dbReference>
<keyword evidence="15" id="KW-1185">Reference proteome</keyword>
<keyword evidence="11 13" id="KW-0472">Membrane</keyword>
<evidence type="ECO:0000313" key="14">
    <source>
        <dbReference type="EMBL" id="KAK4566030.1"/>
    </source>
</evidence>
<dbReference type="GO" id="GO:0016020">
    <property type="term" value="C:membrane"/>
    <property type="evidence" value="ECO:0007669"/>
    <property type="project" value="UniProtKB-SubCell"/>
</dbReference>
<comment type="similarity">
    <text evidence="5">Belongs to the plant organ size related (OSR) protein family.</text>
</comment>
<dbReference type="AlphaFoldDB" id="A0AAN7I636"/>
<comment type="subcellular location">
    <subcellularLocation>
        <location evidence="4">Cytoplasm</location>
    </subcellularLocation>
    <subcellularLocation>
        <location evidence="3">Endoplasmic reticulum</location>
    </subcellularLocation>
    <subcellularLocation>
        <location evidence="2">Membrane</location>
        <topology evidence="2">Multi-pass membrane protein</topology>
    </subcellularLocation>
    <subcellularLocation>
        <location evidence="1">Nucleus</location>
    </subcellularLocation>
</comment>
<accession>A0AAN7I636</accession>
<dbReference type="GO" id="GO:0009725">
    <property type="term" value="P:response to hormone"/>
    <property type="evidence" value="ECO:0007669"/>
    <property type="project" value="UniProtKB-ARBA"/>
</dbReference>
<keyword evidence="7" id="KW-0963">Cytoplasm</keyword>
<evidence type="ECO:0000256" key="12">
    <source>
        <dbReference type="ARBA" id="ARBA00023242"/>
    </source>
</evidence>
<evidence type="ECO:0000256" key="2">
    <source>
        <dbReference type="ARBA" id="ARBA00004141"/>
    </source>
</evidence>
<keyword evidence="12" id="KW-0539">Nucleus</keyword>
<organism evidence="14 15">
    <name type="scientific">Quercus rubra</name>
    <name type="common">Northern red oak</name>
    <name type="synonym">Quercus borealis</name>
    <dbReference type="NCBI Taxonomy" id="3512"/>
    <lineage>
        <taxon>Eukaryota</taxon>
        <taxon>Viridiplantae</taxon>
        <taxon>Streptophyta</taxon>
        <taxon>Embryophyta</taxon>
        <taxon>Tracheophyta</taxon>
        <taxon>Spermatophyta</taxon>
        <taxon>Magnoliopsida</taxon>
        <taxon>eudicotyledons</taxon>
        <taxon>Gunneridae</taxon>
        <taxon>Pentapetalae</taxon>
        <taxon>rosids</taxon>
        <taxon>fabids</taxon>
        <taxon>Fagales</taxon>
        <taxon>Fagaceae</taxon>
        <taxon>Quercus</taxon>
    </lineage>
</organism>
<gene>
    <name evidence="14" type="ORF">RGQ29_002290</name>
</gene>
<dbReference type="Proteomes" id="UP001324115">
    <property type="component" value="Unassembled WGS sequence"/>
</dbReference>
<evidence type="ECO:0000256" key="13">
    <source>
        <dbReference type="SAM" id="Phobius"/>
    </source>
</evidence>
<evidence type="ECO:0000256" key="8">
    <source>
        <dbReference type="ARBA" id="ARBA00022692"/>
    </source>
</evidence>
<evidence type="ECO:0008006" key="16">
    <source>
        <dbReference type="Google" id="ProtNLM"/>
    </source>
</evidence>
<evidence type="ECO:0000256" key="4">
    <source>
        <dbReference type="ARBA" id="ARBA00004496"/>
    </source>
</evidence>
<dbReference type="GO" id="GO:0005783">
    <property type="term" value="C:endoplasmic reticulum"/>
    <property type="evidence" value="ECO:0007669"/>
    <property type="project" value="UniProtKB-SubCell"/>
</dbReference>
<evidence type="ECO:0000256" key="11">
    <source>
        <dbReference type="ARBA" id="ARBA00023136"/>
    </source>
</evidence>
<dbReference type="InterPro" id="IPR037468">
    <property type="entry name" value="ARGOS/ARL/OSR1"/>
</dbReference>
<evidence type="ECO:0000256" key="7">
    <source>
        <dbReference type="ARBA" id="ARBA00022490"/>
    </source>
</evidence>
<comment type="caution">
    <text evidence="14">The sequence shown here is derived from an EMBL/GenBank/DDBJ whole genome shotgun (WGS) entry which is preliminary data.</text>
</comment>
<reference evidence="14 15" key="1">
    <citation type="journal article" date="2023" name="G3 (Bethesda)">
        <title>A haplotype-resolved chromosome-scale genome for Quercus rubra L. provides insights into the genetics of adaptive traits for red oak species.</title>
        <authorList>
            <person name="Kapoor B."/>
            <person name="Jenkins J."/>
            <person name="Schmutz J."/>
            <person name="Zhebentyayeva T."/>
            <person name="Kuelheim C."/>
            <person name="Coggeshall M."/>
            <person name="Heim C."/>
            <person name="Lasky J.R."/>
            <person name="Leites L."/>
            <person name="Islam-Faridi N."/>
            <person name="Romero-Severson J."/>
            <person name="DeLeo V.L."/>
            <person name="Lucas S.M."/>
            <person name="Lazic D."/>
            <person name="Gailing O."/>
            <person name="Carlson J."/>
            <person name="Staton M."/>
        </authorList>
    </citation>
    <scope>NUCLEOTIDE SEQUENCE [LARGE SCALE GENOMIC DNA]</scope>
    <source>
        <strain evidence="14">Pseudo-F2</strain>
    </source>
</reference>
<keyword evidence="6" id="KW-0217">Developmental protein</keyword>
<dbReference type="GO" id="GO:0005634">
    <property type="term" value="C:nucleus"/>
    <property type="evidence" value="ECO:0007669"/>
    <property type="project" value="UniProtKB-SubCell"/>
</dbReference>
<proteinExistence type="inferred from homology"/>
<keyword evidence="8 13" id="KW-0812">Transmembrane</keyword>
<evidence type="ECO:0000256" key="10">
    <source>
        <dbReference type="ARBA" id="ARBA00022989"/>
    </source>
</evidence>
<evidence type="ECO:0000256" key="5">
    <source>
        <dbReference type="ARBA" id="ARBA00006891"/>
    </source>
</evidence>
<evidence type="ECO:0000256" key="1">
    <source>
        <dbReference type="ARBA" id="ARBA00004123"/>
    </source>
</evidence>
<name>A0AAN7I636_QUERU</name>
<dbReference type="PANTHER" id="PTHR36023:SF3">
    <property type="entry name" value="ARGOS-LIKE PROTEIN"/>
    <property type="match status" value="1"/>
</dbReference>
<keyword evidence="9" id="KW-0256">Endoplasmic reticulum</keyword>
<sequence length="142" mass="15963">MNFELPVVNRRLSKGLIYLQDHSTSCSIMDVRTRKVSATPLVEGKKVEYPQNHHQGKKIEFQRTLSHGKGSGRRLLPANYFSLESLLLLVCLTVSLLILPLILPPLPPPPFMLLLLPIGILAVLMVLAFMPSNVRDITYTYV</sequence>
<evidence type="ECO:0000256" key="3">
    <source>
        <dbReference type="ARBA" id="ARBA00004240"/>
    </source>
</evidence>
<dbReference type="EMBL" id="JAXUIC010000010">
    <property type="protein sequence ID" value="KAK4566031.1"/>
    <property type="molecule type" value="Genomic_DNA"/>
</dbReference>
<protein>
    <recommendedName>
        <fullName evidence="16">ARGOS-like protein</fullName>
    </recommendedName>
</protein>
<evidence type="ECO:0000313" key="15">
    <source>
        <dbReference type="Proteomes" id="UP001324115"/>
    </source>
</evidence>
<feature type="transmembrane region" description="Helical" evidence="13">
    <location>
        <begin position="81"/>
        <end position="103"/>
    </location>
</feature>
<dbReference type="PANTHER" id="PTHR36023">
    <property type="entry name" value="ARGOS-LIKE PROTEIN"/>
    <property type="match status" value="1"/>
</dbReference>
<dbReference type="GO" id="GO:0046622">
    <property type="term" value="P:positive regulation of organ growth"/>
    <property type="evidence" value="ECO:0007669"/>
    <property type="project" value="InterPro"/>
</dbReference>
<evidence type="ECO:0000256" key="6">
    <source>
        <dbReference type="ARBA" id="ARBA00022473"/>
    </source>
</evidence>